<dbReference type="AlphaFoldDB" id="A0AB73T190"/>
<dbReference type="InterPro" id="IPR014825">
    <property type="entry name" value="DNA_alkylation"/>
</dbReference>
<comment type="caution">
    <text evidence="1">The sequence shown here is derived from an EMBL/GenBank/DDBJ whole genome shotgun (WGS) entry which is preliminary data.</text>
</comment>
<dbReference type="Pfam" id="PF08713">
    <property type="entry name" value="DNA_alkylation"/>
    <property type="match status" value="1"/>
</dbReference>
<reference evidence="1 2" key="1">
    <citation type="submission" date="2018-05" db="EMBL/GenBank/DDBJ databases">
        <authorList>
            <person name="Goeker M."/>
            <person name="Huntemann M."/>
            <person name="Clum A."/>
            <person name="Pillay M."/>
            <person name="Palaniappan K."/>
            <person name="Varghese N."/>
            <person name="Mikhailova N."/>
            <person name="Stamatis D."/>
            <person name="Reddy T."/>
            <person name="Daum C."/>
            <person name="Shapiro N."/>
            <person name="Ivanova N."/>
            <person name="Kyrpides N."/>
            <person name="Woyke T."/>
        </authorList>
    </citation>
    <scope>NUCLEOTIDE SEQUENCE [LARGE SCALE GENOMIC DNA]</scope>
    <source>
        <strain evidence="1 2">DSM 26524</strain>
    </source>
</reference>
<proteinExistence type="predicted"/>
<dbReference type="Proteomes" id="UP000245412">
    <property type="component" value="Unassembled WGS sequence"/>
</dbReference>
<dbReference type="EMBL" id="QGGY01000011">
    <property type="protein sequence ID" value="PWJ73755.1"/>
    <property type="molecule type" value="Genomic_DNA"/>
</dbReference>
<evidence type="ECO:0000313" key="2">
    <source>
        <dbReference type="Proteomes" id="UP000245412"/>
    </source>
</evidence>
<name>A0AB73T190_9FIRM</name>
<protein>
    <submittedName>
        <fullName evidence="1">3-methyladenine DNA glycosylase AlkD</fullName>
    </submittedName>
</protein>
<evidence type="ECO:0000313" key="1">
    <source>
        <dbReference type="EMBL" id="PWJ73755.1"/>
    </source>
</evidence>
<dbReference type="InterPro" id="IPR016024">
    <property type="entry name" value="ARM-type_fold"/>
</dbReference>
<dbReference type="PANTHER" id="PTHR34070:SF1">
    <property type="entry name" value="DNA ALKYLATION REPAIR PROTEIN"/>
    <property type="match status" value="1"/>
</dbReference>
<accession>A0AB73T190</accession>
<gene>
    <name evidence="1" type="ORF">C7383_11187</name>
</gene>
<dbReference type="PANTHER" id="PTHR34070">
    <property type="entry name" value="ARMADILLO-TYPE FOLD"/>
    <property type="match status" value="1"/>
</dbReference>
<keyword evidence="2" id="KW-1185">Reference proteome</keyword>
<dbReference type="SUPFAM" id="SSF48371">
    <property type="entry name" value="ARM repeat"/>
    <property type="match status" value="1"/>
</dbReference>
<dbReference type="RefSeq" id="WP_109747610.1">
    <property type="nucleotide sequence ID" value="NZ_JANKBI010000011.1"/>
</dbReference>
<dbReference type="Gene3D" id="1.25.10.90">
    <property type="match status" value="1"/>
</dbReference>
<sequence length="228" mass="26778">MTAGEIRKQLDMLSEPDFREFTAGLMPGVRNVLGVRLPALRRIAKQAARGNWKEYFEQALDDSYEEIMLQGMVIGYLKEDLDVVQGLIRDFVPKIDNWSVCDSFCSGLKITKEYPAEMWEFIQDYFKDKRPFCVRFAIVMMLQYFVDEEHIEADLEILDRVCSEEYYVKMAAAWAISICFIRFADITLEYLKRSRLDDFTYNKALAKITESLCVDKETKQMIRSMKRK</sequence>
<dbReference type="CDD" id="cd06561">
    <property type="entry name" value="AlkD_like"/>
    <property type="match status" value="1"/>
</dbReference>
<organism evidence="1 2">
    <name type="scientific">Murimonas intestini</name>
    <dbReference type="NCBI Taxonomy" id="1337051"/>
    <lineage>
        <taxon>Bacteria</taxon>
        <taxon>Bacillati</taxon>
        <taxon>Bacillota</taxon>
        <taxon>Clostridia</taxon>
        <taxon>Lachnospirales</taxon>
        <taxon>Lachnospiraceae</taxon>
        <taxon>Murimonas</taxon>
    </lineage>
</organism>